<evidence type="ECO:0000313" key="1">
    <source>
        <dbReference type="EMBL" id="NFA42537.1"/>
    </source>
</evidence>
<dbReference type="Pfam" id="PF20184">
    <property type="entry name" value="DUF6547"/>
    <property type="match status" value="1"/>
</dbReference>
<dbReference type="InterPro" id="IPR046677">
    <property type="entry name" value="DUF6547"/>
</dbReference>
<evidence type="ECO:0000313" key="3">
    <source>
        <dbReference type="Proteomes" id="UP000472355"/>
    </source>
</evidence>
<reference evidence="1 3" key="1">
    <citation type="submission" date="2019-02" db="EMBL/GenBank/DDBJ databases">
        <title>Genome sequencing of Clostridium botulinum clinical isolates.</title>
        <authorList>
            <person name="Brunt J."/>
            <person name="Van Vliet A.H.M."/>
            <person name="Stringer S.C."/>
            <person name="Grant K.A."/>
            <person name="Carter A.C."/>
            <person name="Peck M.W."/>
        </authorList>
    </citation>
    <scope>NUCLEOTIDE SEQUENCE [LARGE SCALE GENOMIC DNA]</scope>
    <source>
        <strain evidence="1 3">H113700579</strain>
    </source>
</reference>
<dbReference type="EMBL" id="SGKU01000018">
    <property type="protein sequence ID" value="NFA42537.1"/>
    <property type="molecule type" value="Genomic_DNA"/>
</dbReference>
<organism evidence="1 3">
    <name type="scientific">Clostridium botulinum</name>
    <dbReference type="NCBI Taxonomy" id="1491"/>
    <lineage>
        <taxon>Bacteria</taxon>
        <taxon>Bacillati</taxon>
        <taxon>Bacillota</taxon>
        <taxon>Clostridia</taxon>
        <taxon>Eubacteriales</taxon>
        <taxon>Clostridiaceae</taxon>
        <taxon>Clostridium</taxon>
    </lineage>
</organism>
<dbReference type="AlphaFoldDB" id="A0A6B4FMD7"/>
<proteinExistence type="predicted"/>
<gene>
    <name evidence="1" type="ORF">EXM65_08085</name>
    <name evidence="2" type="ORF">FDG31_02360</name>
</gene>
<evidence type="ECO:0000313" key="4">
    <source>
        <dbReference type="Proteomes" id="UP000486903"/>
    </source>
</evidence>
<reference evidence="2 4" key="2">
    <citation type="submission" date="2019-04" db="EMBL/GenBank/DDBJ databases">
        <title>Genome sequencing of Clostridium botulinum Groups I-IV and Clostridium butyricum.</title>
        <authorList>
            <person name="Brunt J."/>
            <person name="Van Vliet A.H.M."/>
            <person name="Stringer S.C."/>
            <person name="Carter A.T."/>
            <person name="Peck M.W."/>
        </authorList>
    </citation>
    <scope>NUCLEOTIDE SEQUENCE [LARGE SCALE GENOMIC DNA]</scope>
    <source>
        <strain evidence="2 4">BL81</strain>
    </source>
</reference>
<accession>A0A6B4FMD7</accession>
<dbReference type="EMBL" id="SXFB01000001">
    <property type="protein sequence ID" value="NFV25018.1"/>
    <property type="molecule type" value="Genomic_DNA"/>
</dbReference>
<dbReference type="Proteomes" id="UP000472355">
    <property type="component" value="Unassembled WGS sequence"/>
</dbReference>
<dbReference type="Proteomes" id="UP000486903">
    <property type="component" value="Unassembled WGS sequence"/>
</dbReference>
<comment type="caution">
    <text evidence="1">The sequence shown here is derived from an EMBL/GenBank/DDBJ whole genome shotgun (WGS) entry which is preliminary data.</text>
</comment>
<dbReference type="RefSeq" id="WP_003374602.1">
    <property type="nucleotide sequence ID" value="NZ_CP010520.1"/>
</dbReference>
<name>A0A6B4FMD7_CLOBO</name>
<sequence length="117" mass="13841">MNRGLLLYKKFIDGLIKYKESIEAKWVRSHGYPNTKENKKINILLNSLTYEQKEIIAEMLQKARIGGIHDTLAYMDEMSDLKSFTLSQYGEIYPMNIFESMHFDFICRYEGDSWPDE</sequence>
<evidence type="ECO:0000313" key="2">
    <source>
        <dbReference type="EMBL" id="NFV25018.1"/>
    </source>
</evidence>
<protein>
    <submittedName>
        <fullName evidence="1">Uncharacterized protein</fullName>
    </submittedName>
</protein>